<evidence type="ECO:0000256" key="5">
    <source>
        <dbReference type="ARBA" id="ARBA00022801"/>
    </source>
</evidence>
<dbReference type="GO" id="GO:0016485">
    <property type="term" value="P:protein processing"/>
    <property type="evidence" value="ECO:0007669"/>
    <property type="project" value="UniProtKB-ARBA"/>
</dbReference>
<dbReference type="InterPro" id="IPR018114">
    <property type="entry name" value="TRYPSIN_HIS"/>
</dbReference>
<dbReference type="GO" id="GO:0004252">
    <property type="term" value="F:serine-type endopeptidase activity"/>
    <property type="evidence" value="ECO:0007669"/>
    <property type="project" value="UniProtKB-EC"/>
</dbReference>
<gene>
    <name evidence="11" type="ORF">ALC62_14124</name>
</gene>
<dbReference type="CDD" id="cd00190">
    <property type="entry name" value="Tryp_SPc"/>
    <property type="match status" value="4"/>
</dbReference>
<keyword evidence="4 9" id="KW-0645">Protease</keyword>
<dbReference type="FunFam" id="2.40.10.10:FF:000068">
    <property type="entry name" value="transmembrane protease serine 2"/>
    <property type="match status" value="2"/>
</dbReference>
<comment type="subcellular location">
    <subcellularLocation>
        <location evidence="1">Secreted</location>
        <location evidence="1">Extracellular space</location>
    </subcellularLocation>
</comment>
<dbReference type="PROSITE" id="PS00135">
    <property type="entry name" value="TRYPSIN_SER"/>
    <property type="match status" value="3"/>
</dbReference>
<dbReference type="InterPro" id="IPR009003">
    <property type="entry name" value="Peptidase_S1_PA"/>
</dbReference>
<dbReference type="Gene3D" id="2.40.10.10">
    <property type="entry name" value="Trypsin-like serine proteases"/>
    <property type="match status" value="9"/>
</dbReference>
<dbReference type="EMBL" id="KQ978317">
    <property type="protein sequence ID" value="KYM95214.1"/>
    <property type="molecule type" value="Genomic_DNA"/>
</dbReference>
<evidence type="ECO:0000256" key="2">
    <source>
        <dbReference type="ARBA" id="ARBA00007664"/>
    </source>
</evidence>
<evidence type="ECO:0000313" key="11">
    <source>
        <dbReference type="EMBL" id="KYM95214.1"/>
    </source>
</evidence>
<feature type="non-terminal residue" evidence="11">
    <location>
        <position position="1"/>
    </location>
</feature>
<dbReference type="STRING" id="456900.A0A195C2X5"/>
<dbReference type="FunFam" id="2.40.10.10:FF:000036">
    <property type="entry name" value="Trypsin beta"/>
    <property type="match status" value="1"/>
</dbReference>
<feature type="domain" description="Peptidase S1" evidence="10">
    <location>
        <begin position="678"/>
        <end position="890"/>
    </location>
</feature>
<dbReference type="SMART" id="SM00020">
    <property type="entry name" value="Tryp_SPc"/>
    <property type="match status" value="4"/>
</dbReference>
<dbReference type="InterPro" id="IPR050430">
    <property type="entry name" value="Peptidase_S1"/>
</dbReference>
<keyword evidence="5 9" id="KW-0378">Hydrolase</keyword>
<keyword evidence="7" id="KW-1015">Disulfide bond</keyword>
<dbReference type="Pfam" id="PF00089">
    <property type="entry name" value="Trypsin"/>
    <property type="match status" value="6"/>
</dbReference>
<reference evidence="11 12" key="1">
    <citation type="submission" date="2016-03" db="EMBL/GenBank/DDBJ databases">
        <title>Cyphomyrmex costatus WGS genome.</title>
        <authorList>
            <person name="Nygaard S."/>
            <person name="Hu H."/>
            <person name="Boomsma J."/>
            <person name="Zhang G."/>
        </authorList>
    </citation>
    <scope>NUCLEOTIDE SEQUENCE [LARGE SCALE GENOMIC DNA]</scope>
    <source>
        <strain evidence="11">MS0001</strain>
        <tissue evidence="11">Whole body</tissue>
    </source>
</reference>
<dbReference type="EC" id="3.4.21.1" evidence="8"/>
<dbReference type="InterPro" id="IPR033116">
    <property type="entry name" value="TRYPSIN_SER"/>
</dbReference>
<dbReference type="PROSITE" id="PS00134">
    <property type="entry name" value="TRYPSIN_HIS"/>
    <property type="match status" value="4"/>
</dbReference>
<proteinExistence type="inferred from homology"/>
<dbReference type="PRINTS" id="PR00722">
    <property type="entry name" value="CHYMOTRYPSIN"/>
</dbReference>
<keyword evidence="12" id="KW-1185">Reference proteome</keyword>
<evidence type="ECO:0000256" key="7">
    <source>
        <dbReference type="ARBA" id="ARBA00023157"/>
    </source>
</evidence>
<dbReference type="AlphaFoldDB" id="A0A195C2X5"/>
<dbReference type="PROSITE" id="PS50240">
    <property type="entry name" value="TRYPSIN_DOM"/>
    <property type="match status" value="4"/>
</dbReference>
<evidence type="ECO:0000256" key="6">
    <source>
        <dbReference type="ARBA" id="ARBA00022825"/>
    </source>
</evidence>
<evidence type="ECO:0000259" key="10">
    <source>
        <dbReference type="PROSITE" id="PS50240"/>
    </source>
</evidence>
<sequence>IAYLTGFPGVPSNHIVGGNDAPIGKFPYQVSLRRSERHSCGGSIINQYTILTAAHCISSYRSNPDSLESLTIHAGTNLLSEDGAVYKAKQAIVHEDFSVIRLVNDIGLLILSTPIEYTKYIQPIPLATTDVAPSGSSCTLSGWGTLKVGGSVPNKLQEIELNIYDHARCKEKQMRLQPSHICTFTKAGEGACNGDSGGPLVWNGVQIGIVSFGVPCAMGWPDVFTKVSFFTEWIQKHIVECFPGVPSNHIVGGKDAPVGKFPYQISLRIFERHSCGGSIINRHTILTAAHCIRGYGSDPKALESLTVHAGTNLLNENGTVYKVKQAISHEDFDSFKLVNDIGLLILSTSIEYTKYIQPISLAITDIAPSGSSCILSGWGQTMMDGSVPNKLQEIELIIFDYYKCKQTYWGPQKIQPSHICTFTTLGEGACKGDSGGPLVFNGVQIGIVSFGVPCALGRPDVFTRVSSFKEWIQKYIMRIFACLVFIALAHATQGAPSTQVIDNQDVPIGKFKYQVSLRNNGKHICSGSILNNFNVLTSASCIVGLKCSLNETKVHVGTNFLNESGYVYDIESISVHQNYDSYLLINDIALLHLDTPMRYNVLFGGVTPNKLQEIELNVYDQDKCIQAHWGYHMIEPSHICTFTTLGEGACHGDSGGPLVFNGVQIGIVSFGVPCAPHIVGGKDAPIGKFPYQVSLKYEGNHRCGGSIIGRFTILTAAHCVDGLEDSLDKLKVHGGTNFLDVPGDVHDVETVIVHSDYDSYLLINDIALVHLKKPISYNGLEQPIPLYSAGGGFDGRVCTLSGWGTTWLGGNTPNNLQEIDLIIYPLKDCARENWRVTDSHICTLTITGEGACHGDSGGPLVIDGAQIGIVSFGNPCARGYPDVYTRVINFSAPHIIGGKDAPVGKFPYQISLKYFGSHRCGGSIIDNRNILTAAHCVDG</sequence>
<dbReference type="InterPro" id="IPR001254">
    <property type="entry name" value="Trypsin_dom"/>
</dbReference>
<evidence type="ECO:0000256" key="8">
    <source>
        <dbReference type="ARBA" id="ARBA00044036"/>
    </source>
</evidence>
<dbReference type="FunFam" id="2.40.10.10:FF:000047">
    <property type="entry name" value="Trypsin eta"/>
    <property type="match status" value="2"/>
</dbReference>
<comment type="similarity">
    <text evidence="2">Belongs to the peptidase S1 family.</text>
</comment>
<dbReference type="Proteomes" id="UP000078542">
    <property type="component" value="Unassembled WGS sequence"/>
</dbReference>
<dbReference type="InterPro" id="IPR001314">
    <property type="entry name" value="Peptidase_S1A"/>
</dbReference>
<feature type="domain" description="Peptidase S1" evidence="10">
    <location>
        <begin position="250"/>
        <end position="477"/>
    </location>
</feature>
<evidence type="ECO:0000256" key="4">
    <source>
        <dbReference type="ARBA" id="ARBA00022670"/>
    </source>
</evidence>
<feature type="domain" description="Peptidase S1" evidence="10">
    <location>
        <begin position="15"/>
        <end position="239"/>
    </location>
</feature>
<dbReference type="PANTHER" id="PTHR24276:SF96">
    <property type="entry name" value="PEPTIDASE S1 DOMAIN-CONTAINING PROTEIN"/>
    <property type="match status" value="1"/>
</dbReference>
<name>A0A195C2X5_9HYME</name>
<evidence type="ECO:0000256" key="9">
    <source>
        <dbReference type="RuleBase" id="RU363034"/>
    </source>
</evidence>
<keyword evidence="6 9" id="KW-0720">Serine protease</keyword>
<accession>A0A195C2X5</accession>
<keyword evidence="3" id="KW-0964">Secreted</keyword>
<dbReference type="SUPFAM" id="SSF50494">
    <property type="entry name" value="Trypsin-like serine proteases"/>
    <property type="match status" value="5"/>
</dbReference>
<organism evidence="11 12">
    <name type="scientific">Cyphomyrmex costatus</name>
    <dbReference type="NCBI Taxonomy" id="456900"/>
    <lineage>
        <taxon>Eukaryota</taxon>
        <taxon>Metazoa</taxon>
        <taxon>Ecdysozoa</taxon>
        <taxon>Arthropoda</taxon>
        <taxon>Hexapoda</taxon>
        <taxon>Insecta</taxon>
        <taxon>Pterygota</taxon>
        <taxon>Neoptera</taxon>
        <taxon>Endopterygota</taxon>
        <taxon>Hymenoptera</taxon>
        <taxon>Apocrita</taxon>
        <taxon>Aculeata</taxon>
        <taxon>Formicoidea</taxon>
        <taxon>Formicidae</taxon>
        <taxon>Myrmicinae</taxon>
        <taxon>Cyphomyrmex</taxon>
    </lineage>
</organism>
<evidence type="ECO:0000313" key="12">
    <source>
        <dbReference type="Proteomes" id="UP000078542"/>
    </source>
</evidence>
<dbReference type="PANTHER" id="PTHR24276">
    <property type="entry name" value="POLYSERASE-RELATED"/>
    <property type="match status" value="1"/>
</dbReference>
<feature type="domain" description="Peptidase S1" evidence="10">
    <location>
        <begin position="500"/>
        <end position="675"/>
    </location>
</feature>
<protein>
    <recommendedName>
        <fullName evidence="8">chymotrypsin</fullName>
        <ecNumber evidence="8">3.4.21.1</ecNumber>
    </recommendedName>
</protein>
<evidence type="ECO:0000256" key="3">
    <source>
        <dbReference type="ARBA" id="ARBA00022525"/>
    </source>
</evidence>
<evidence type="ECO:0000256" key="1">
    <source>
        <dbReference type="ARBA" id="ARBA00004239"/>
    </source>
</evidence>
<dbReference type="GO" id="GO:0005576">
    <property type="term" value="C:extracellular region"/>
    <property type="evidence" value="ECO:0007669"/>
    <property type="project" value="UniProtKB-SubCell"/>
</dbReference>
<dbReference type="InterPro" id="IPR043504">
    <property type="entry name" value="Peptidase_S1_PA_chymotrypsin"/>
</dbReference>